<keyword evidence="5" id="KW-0560">Oxidoreductase</keyword>
<dbReference type="InterPro" id="IPR000866">
    <property type="entry name" value="AhpC/TSA"/>
</dbReference>
<dbReference type="GO" id="GO:0005737">
    <property type="term" value="C:cytoplasm"/>
    <property type="evidence" value="ECO:0007669"/>
    <property type="project" value="TreeGrafter"/>
</dbReference>
<proteinExistence type="inferred from homology"/>
<evidence type="ECO:0000256" key="5">
    <source>
        <dbReference type="ARBA" id="ARBA00023002"/>
    </source>
</evidence>
<keyword evidence="7" id="KW-0676">Redox-active center</keyword>
<name>A0A1M7MFR1_9FLAO</name>
<dbReference type="STRING" id="946677.SAMN05444484_11258"/>
<evidence type="ECO:0000256" key="6">
    <source>
        <dbReference type="ARBA" id="ARBA00023157"/>
    </source>
</evidence>
<comment type="similarity">
    <text evidence="9">Belongs to the peroxiredoxin family. BCP/PrxQ subfamily.</text>
</comment>
<gene>
    <name evidence="13" type="ORF">SAMN05444484_11258</name>
</gene>
<dbReference type="PANTHER" id="PTHR42801:SF7">
    <property type="entry name" value="SLL1159 PROTEIN"/>
    <property type="match status" value="1"/>
</dbReference>
<evidence type="ECO:0000259" key="12">
    <source>
        <dbReference type="PROSITE" id="PS51352"/>
    </source>
</evidence>
<dbReference type="GO" id="GO:0045454">
    <property type="term" value="P:cell redox homeostasis"/>
    <property type="evidence" value="ECO:0007669"/>
    <property type="project" value="TreeGrafter"/>
</dbReference>
<evidence type="ECO:0000256" key="10">
    <source>
        <dbReference type="ARBA" id="ARBA00042639"/>
    </source>
</evidence>
<keyword evidence="4" id="KW-0049">Antioxidant</keyword>
<dbReference type="Proteomes" id="UP000184028">
    <property type="component" value="Unassembled WGS sequence"/>
</dbReference>
<keyword evidence="3" id="KW-0575">Peroxidase</keyword>
<keyword evidence="14" id="KW-1185">Reference proteome</keyword>
<evidence type="ECO:0000256" key="3">
    <source>
        <dbReference type="ARBA" id="ARBA00022559"/>
    </source>
</evidence>
<dbReference type="GO" id="GO:0034599">
    <property type="term" value="P:cellular response to oxidative stress"/>
    <property type="evidence" value="ECO:0007669"/>
    <property type="project" value="TreeGrafter"/>
</dbReference>
<evidence type="ECO:0000313" key="13">
    <source>
        <dbReference type="EMBL" id="SHM89221.1"/>
    </source>
</evidence>
<evidence type="ECO:0000256" key="9">
    <source>
        <dbReference type="ARBA" id="ARBA00038489"/>
    </source>
</evidence>
<dbReference type="EC" id="1.11.1.24" evidence="2"/>
<accession>A0A1M7MFR1</accession>
<organism evidence="13 14">
    <name type="scientific">Flavobacterium chilense</name>
    <dbReference type="NCBI Taxonomy" id="946677"/>
    <lineage>
        <taxon>Bacteria</taxon>
        <taxon>Pseudomonadati</taxon>
        <taxon>Bacteroidota</taxon>
        <taxon>Flavobacteriia</taxon>
        <taxon>Flavobacteriales</taxon>
        <taxon>Flavobacteriaceae</taxon>
        <taxon>Flavobacterium</taxon>
    </lineage>
</organism>
<evidence type="ECO:0000256" key="8">
    <source>
        <dbReference type="ARBA" id="ARBA00032824"/>
    </source>
</evidence>
<evidence type="ECO:0000256" key="2">
    <source>
        <dbReference type="ARBA" id="ARBA00013017"/>
    </source>
</evidence>
<evidence type="ECO:0000256" key="11">
    <source>
        <dbReference type="ARBA" id="ARBA00049091"/>
    </source>
</evidence>
<dbReference type="CDD" id="cd02970">
    <property type="entry name" value="PRX_like2"/>
    <property type="match status" value="1"/>
</dbReference>
<dbReference type="InterPro" id="IPR036249">
    <property type="entry name" value="Thioredoxin-like_sf"/>
</dbReference>
<sequence length="203" mass="22690">MKNLINLVAVMTLSFFGCKAQTNQTPIKAEDISPLLIGETLPKATLQDADGKTIELETILKLKPTVLVFYRGGWCPYCNMQLSGLVKIEQEILDLGFQIVAISPDDFQNLKNTEEKDSIKYSLYSDKDGKFIKDIGIAFETPTMVKGYITTKGQKGKTSDVIPVPTVMVVDKEGKILFEYINPNYKERLSSEMLLAVLKTIKI</sequence>
<comment type="catalytic activity">
    <reaction evidence="11">
        <text>a hydroperoxide + [thioredoxin]-dithiol = an alcohol + [thioredoxin]-disulfide + H2O</text>
        <dbReference type="Rhea" id="RHEA:62620"/>
        <dbReference type="Rhea" id="RHEA-COMP:10698"/>
        <dbReference type="Rhea" id="RHEA-COMP:10700"/>
        <dbReference type="ChEBI" id="CHEBI:15377"/>
        <dbReference type="ChEBI" id="CHEBI:29950"/>
        <dbReference type="ChEBI" id="CHEBI:30879"/>
        <dbReference type="ChEBI" id="CHEBI:35924"/>
        <dbReference type="ChEBI" id="CHEBI:50058"/>
        <dbReference type="EC" id="1.11.1.24"/>
    </reaction>
</comment>
<dbReference type="RefSeq" id="WP_073075513.1">
    <property type="nucleotide sequence ID" value="NZ_FRBT01000012.1"/>
</dbReference>
<dbReference type="InterPro" id="IPR013766">
    <property type="entry name" value="Thioredoxin_domain"/>
</dbReference>
<dbReference type="Pfam" id="PF00578">
    <property type="entry name" value="AhpC-TSA"/>
    <property type="match status" value="1"/>
</dbReference>
<reference evidence="14" key="1">
    <citation type="submission" date="2016-11" db="EMBL/GenBank/DDBJ databases">
        <authorList>
            <person name="Varghese N."/>
            <person name="Submissions S."/>
        </authorList>
    </citation>
    <scope>NUCLEOTIDE SEQUENCE [LARGE SCALE GENOMIC DNA]</scope>
    <source>
        <strain evidence="14">DSM 24724</strain>
    </source>
</reference>
<evidence type="ECO:0000256" key="4">
    <source>
        <dbReference type="ARBA" id="ARBA00022862"/>
    </source>
</evidence>
<evidence type="ECO:0000256" key="1">
    <source>
        <dbReference type="ARBA" id="ARBA00003330"/>
    </source>
</evidence>
<feature type="domain" description="Thioredoxin" evidence="12">
    <location>
        <begin position="35"/>
        <end position="203"/>
    </location>
</feature>
<evidence type="ECO:0000256" key="7">
    <source>
        <dbReference type="ARBA" id="ARBA00023284"/>
    </source>
</evidence>
<dbReference type="PANTHER" id="PTHR42801">
    <property type="entry name" value="THIOREDOXIN-DEPENDENT PEROXIDE REDUCTASE"/>
    <property type="match status" value="1"/>
</dbReference>
<dbReference type="EMBL" id="FRBT01000012">
    <property type="protein sequence ID" value="SHM89221.1"/>
    <property type="molecule type" value="Genomic_DNA"/>
</dbReference>
<dbReference type="Gene3D" id="3.40.30.10">
    <property type="entry name" value="Glutaredoxin"/>
    <property type="match status" value="1"/>
</dbReference>
<comment type="function">
    <text evidence="1">Thiol-specific peroxidase that catalyzes the reduction of hydrogen peroxide and organic hydroperoxides to water and alcohols, respectively. Plays a role in cell protection against oxidative stress by detoxifying peroxides and as sensor of hydrogen peroxide-mediated signaling events.</text>
</comment>
<dbReference type="PROSITE" id="PS51352">
    <property type="entry name" value="THIOREDOXIN_2"/>
    <property type="match status" value="1"/>
</dbReference>
<dbReference type="AlphaFoldDB" id="A0A1M7MFR1"/>
<dbReference type="GO" id="GO:0008379">
    <property type="term" value="F:thioredoxin peroxidase activity"/>
    <property type="evidence" value="ECO:0007669"/>
    <property type="project" value="TreeGrafter"/>
</dbReference>
<evidence type="ECO:0000313" key="14">
    <source>
        <dbReference type="Proteomes" id="UP000184028"/>
    </source>
</evidence>
<protein>
    <recommendedName>
        <fullName evidence="2">thioredoxin-dependent peroxiredoxin</fullName>
        <ecNumber evidence="2">1.11.1.24</ecNumber>
    </recommendedName>
    <alternativeName>
        <fullName evidence="8">Thioredoxin peroxidase</fullName>
    </alternativeName>
    <alternativeName>
        <fullName evidence="10">Thioredoxin-dependent peroxiredoxin Bcp</fullName>
    </alternativeName>
</protein>
<dbReference type="PROSITE" id="PS51257">
    <property type="entry name" value="PROKAR_LIPOPROTEIN"/>
    <property type="match status" value="1"/>
</dbReference>
<dbReference type="InterPro" id="IPR050924">
    <property type="entry name" value="Peroxiredoxin_BCP/PrxQ"/>
</dbReference>
<keyword evidence="6" id="KW-1015">Disulfide bond</keyword>
<dbReference type="SUPFAM" id="SSF52833">
    <property type="entry name" value="Thioredoxin-like"/>
    <property type="match status" value="1"/>
</dbReference>